<dbReference type="GO" id="GO:0030170">
    <property type="term" value="F:pyridoxal phosphate binding"/>
    <property type="evidence" value="ECO:0007669"/>
    <property type="project" value="InterPro"/>
</dbReference>
<proteinExistence type="inferred from homology"/>
<dbReference type="Gene3D" id="3.40.50.2000">
    <property type="entry name" value="Glycogen Phosphorylase B"/>
    <property type="match status" value="1"/>
</dbReference>
<dbReference type="NCBIfam" id="TIGR02094">
    <property type="entry name" value="more_P_ylases"/>
    <property type="match status" value="1"/>
</dbReference>
<dbReference type="EMBL" id="AUZY01011435">
    <property type="protein sequence ID" value="EQD34616.1"/>
    <property type="molecule type" value="Genomic_DNA"/>
</dbReference>
<dbReference type="PANTHER" id="PTHR42655">
    <property type="entry name" value="GLYCOGEN PHOSPHORYLASE"/>
    <property type="match status" value="1"/>
</dbReference>
<evidence type="ECO:0000256" key="1">
    <source>
        <dbReference type="ARBA" id="ARBA00006047"/>
    </source>
</evidence>
<name>T0YGP6_9ZZZZ</name>
<evidence type="ECO:0000313" key="2">
    <source>
        <dbReference type="EMBL" id="EQD34616.1"/>
    </source>
</evidence>
<accession>T0YGP6</accession>
<dbReference type="Pfam" id="PF00343">
    <property type="entry name" value="Phosphorylase"/>
    <property type="match status" value="1"/>
</dbReference>
<dbReference type="InterPro" id="IPR052182">
    <property type="entry name" value="Glycogen/Maltodextrin_Phosph"/>
</dbReference>
<organism evidence="2">
    <name type="scientific">mine drainage metagenome</name>
    <dbReference type="NCBI Taxonomy" id="410659"/>
    <lineage>
        <taxon>unclassified sequences</taxon>
        <taxon>metagenomes</taxon>
        <taxon>ecological metagenomes</taxon>
    </lineage>
</organism>
<reference evidence="2" key="1">
    <citation type="submission" date="2013-08" db="EMBL/GenBank/DDBJ databases">
        <authorList>
            <person name="Mendez C."/>
            <person name="Richter M."/>
            <person name="Ferrer M."/>
            <person name="Sanchez J."/>
        </authorList>
    </citation>
    <scope>NUCLEOTIDE SEQUENCE</scope>
</reference>
<dbReference type="AlphaFoldDB" id="T0YGP6"/>
<dbReference type="GO" id="GO:0008184">
    <property type="term" value="F:glycogen phosphorylase activity"/>
    <property type="evidence" value="ECO:0007669"/>
    <property type="project" value="InterPro"/>
</dbReference>
<feature type="non-terminal residue" evidence="2">
    <location>
        <position position="164"/>
    </location>
</feature>
<dbReference type="InterPro" id="IPR011834">
    <property type="entry name" value="Agluc_phsphrylas"/>
</dbReference>
<reference evidence="2" key="2">
    <citation type="journal article" date="2014" name="ISME J.">
        <title>Microbial stratification in low pH oxic and suboxic macroscopic growths along an acid mine drainage.</title>
        <authorList>
            <person name="Mendez-Garcia C."/>
            <person name="Mesa V."/>
            <person name="Sprenger R.R."/>
            <person name="Richter M."/>
            <person name="Diez M.S."/>
            <person name="Solano J."/>
            <person name="Bargiela R."/>
            <person name="Golyshina O.V."/>
            <person name="Manteca A."/>
            <person name="Ramos J.L."/>
            <person name="Gallego J.R."/>
            <person name="Llorente I."/>
            <person name="Martins Dos Santos V.A."/>
            <person name="Jensen O.N."/>
            <person name="Pelaez A.I."/>
            <person name="Sanchez J."/>
            <person name="Ferrer M."/>
        </authorList>
    </citation>
    <scope>NUCLEOTIDE SEQUENCE</scope>
</reference>
<comment type="caution">
    <text evidence="2">The sequence shown here is derived from an EMBL/GenBank/DDBJ whole genome shotgun (WGS) entry which is preliminary data.</text>
</comment>
<dbReference type="GO" id="GO:0005975">
    <property type="term" value="P:carbohydrate metabolic process"/>
    <property type="evidence" value="ECO:0007669"/>
    <property type="project" value="InterPro"/>
</dbReference>
<dbReference type="InterPro" id="IPR000811">
    <property type="entry name" value="Glyco_trans_35"/>
</dbReference>
<feature type="non-terminal residue" evidence="2">
    <location>
        <position position="1"/>
    </location>
</feature>
<comment type="similarity">
    <text evidence="1">Belongs to the glycogen phosphorylase family.</text>
</comment>
<sequence>RFIQDIVRFCQRDEVRLRMVFLEDYDANVARHITQGVDVWLNTPRRPMEASGTSGMKAAVNGAINLSVLDGWWCEAYNGENGWAVGSGEEFPNDDYQDEMESRAIFDLLEKSIIPLYYDRGLDGLPRAWLHRMKASMKTICPVYNTNRMVQQYAEMAYLPADAL</sequence>
<protein>
    <submittedName>
        <fullName evidence="2">Alpha-glucan phosphorylase</fullName>
    </submittedName>
</protein>
<dbReference type="SUPFAM" id="SSF53756">
    <property type="entry name" value="UDP-Glycosyltransferase/glycogen phosphorylase"/>
    <property type="match status" value="1"/>
</dbReference>
<gene>
    <name evidence="2" type="ORF">B1B_17122</name>
</gene>
<dbReference type="PANTHER" id="PTHR42655:SF1">
    <property type="entry name" value="GLYCOGEN PHOSPHORYLASE"/>
    <property type="match status" value="1"/>
</dbReference>